<organism evidence="1 2">
    <name type="scientific">Novispirillum itersonii</name>
    <name type="common">Aquaspirillum itersonii</name>
    <dbReference type="NCBI Taxonomy" id="189"/>
    <lineage>
        <taxon>Bacteria</taxon>
        <taxon>Pseudomonadati</taxon>
        <taxon>Pseudomonadota</taxon>
        <taxon>Alphaproteobacteria</taxon>
        <taxon>Rhodospirillales</taxon>
        <taxon>Novispirillaceae</taxon>
        <taxon>Novispirillum</taxon>
    </lineage>
</organism>
<dbReference type="RefSeq" id="WP_184263853.1">
    <property type="nucleotide sequence ID" value="NZ_JACIIX010000009.1"/>
</dbReference>
<dbReference type="AlphaFoldDB" id="A0A7W9ZGF7"/>
<proteinExistence type="predicted"/>
<sequence length="273" mass="30176">MPRRQFLFRLLPLAGLVLCLQGCTLARAGYVYYRDPAALPRVSATVPIYAEAGAEGIAATLEAALPDSLHRVEATHGSRIDHPPTLVVCATTACYGHYAAIPASAAETLKDRRITINGALILKGERDAVKLLTHELSHYYWYAQGILFQPRWFEEGMGVWVSDGGGAEKASVEAAEQAILSGSMIETPLDSGLWAFLTQTPAAPDNNWYQYYRQSGMFVQYLHDTDPEAFSALLAALRQHHSLRTAWSATYADSPETLWARLVDDIRRRQPRG</sequence>
<evidence type="ECO:0000313" key="2">
    <source>
        <dbReference type="Proteomes" id="UP000544872"/>
    </source>
</evidence>
<evidence type="ECO:0008006" key="3">
    <source>
        <dbReference type="Google" id="ProtNLM"/>
    </source>
</evidence>
<dbReference type="EMBL" id="JACIIX010000009">
    <property type="protein sequence ID" value="MBB6211028.1"/>
    <property type="molecule type" value="Genomic_DNA"/>
</dbReference>
<accession>A0A7W9ZGF7</accession>
<reference evidence="1 2" key="1">
    <citation type="submission" date="2020-08" db="EMBL/GenBank/DDBJ databases">
        <title>Genomic Encyclopedia of Type Strains, Phase IV (KMG-IV): sequencing the most valuable type-strain genomes for metagenomic binning, comparative biology and taxonomic classification.</title>
        <authorList>
            <person name="Goeker M."/>
        </authorList>
    </citation>
    <scope>NUCLEOTIDE SEQUENCE [LARGE SCALE GENOMIC DNA]</scope>
    <source>
        <strain evidence="1 2">DSM 11590</strain>
    </source>
</reference>
<protein>
    <recommendedName>
        <fullName evidence="3">Peptidase MA-like domain-containing protein</fullName>
    </recommendedName>
</protein>
<keyword evidence="2" id="KW-1185">Reference proteome</keyword>
<dbReference type="Proteomes" id="UP000544872">
    <property type="component" value="Unassembled WGS sequence"/>
</dbReference>
<comment type="caution">
    <text evidence="1">The sequence shown here is derived from an EMBL/GenBank/DDBJ whole genome shotgun (WGS) entry which is preliminary data.</text>
</comment>
<name>A0A7W9ZGF7_NOVIT</name>
<evidence type="ECO:0000313" key="1">
    <source>
        <dbReference type="EMBL" id="MBB6211028.1"/>
    </source>
</evidence>
<gene>
    <name evidence="1" type="ORF">FHS48_002463</name>
</gene>